<evidence type="ECO:0000313" key="2">
    <source>
        <dbReference type="Proteomes" id="UP001299409"/>
    </source>
</evidence>
<dbReference type="RefSeq" id="WP_226914892.1">
    <property type="nucleotide sequence ID" value="NZ_BAABXU010000001.1"/>
</dbReference>
<sequence>MKNQNSKLRDISEDDILQMIKDTSQLIGKYDINQLENAVIAAQSSNALTNNVEFWKWMGRNYNSSRIFDSSYAMQQYINKNLNNEQWLIKQLQGKGYEWDWMVNERTNLKNVLNTYDAGDIANRAASDVTQKNIINGKTKEYQMKAYTSKANPHLKNTPKDMTVVTNTEKVNSVKGNGYGSVEEFQDSQIISNSTNKRLEQVKDGKAYTSYNLRNVAGTMAKAGVIGCAIGIGTEAILSYKSWKSGELSDQEYFKEIIKAGGDAGITAGATAGIMIPISATITAAGASTLLTIPIAFIVGGAINKIVAPCFGRGKYKEILLNAKYYQSLEGIYNDMINSMYNASEQYYKFVNYIQIQQNTHKVLKQKSIEINNDLKDLYNSI</sequence>
<dbReference type="EMBL" id="JAJBMB010000006">
    <property type="protein sequence ID" value="MCB5446069.1"/>
    <property type="molecule type" value="Genomic_DNA"/>
</dbReference>
<proteinExistence type="predicted"/>
<reference evidence="1 2" key="1">
    <citation type="submission" date="2021-10" db="EMBL/GenBank/DDBJ databases">
        <title>Collection of gut derived symbiotic bacterial strains cultured from healthy donors.</title>
        <authorList>
            <person name="Lin H."/>
            <person name="Littmann E."/>
            <person name="Claire K."/>
            <person name="Pamer E."/>
        </authorList>
    </citation>
    <scope>NUCLEOTIDE SEQUENCE [LARGE SCALE GENOMIC DNA]</scope>
    <source>
        <strain evidence="1 2">MSK.17.68</strain>
    </source>
</reference>
<evidence type="ECO:0000313" key="1">
    <source>
        <dbReference type="EMBL" id="MCB5446069.1"/>
    </source>
</evidence>
<comment type="caution">
    <text evidence="1">The sequence shown here is derived from an EMBL/GenBank/DDBJ whole genome shotgun (WGS) entry which is preliminary data.</text>
</comment>
<name>A0ABS8CX66_9FIRM</name>
<gene>
    <name evidence="1" type="ORF">LIP50_07650</name>
</gene>
<protein>
    <submittedName>
        <fullName evidence="1">Uncharacterized protein</fullName>
    </submittedName>
</protein>
<organism evidence="1 2">
    <name type="scientific">Intestinibacter bartlettii</name>
    <dbReference type="NCBI Taxonomy" id="261299"/>
    <lineage>
        <taxon>Bacteria</taxon>
        <taxon>Bacillati</taxon>
        <taxon>Bacillota</taxon>
        <taxon>Clostridia</taxon>
        <taxon>Peptostreptococcales</taxon>
        <taxon>Peptostreptococcaceae</taxon>
        <taxon>Intestinibacter</taxon>
    </lineage>
</organism>
<accession>A0ABS8CX66</accession>
<dbReference type="Proteomes" id="UP001299409">
    <property type="component" value="Unassembled WGS sequence"/>
</dbReference>
<keyword evidence="2" id="KW-1185">Reference proteome</keyword>